<keyword evidence="2" id="KW-1185">Reference proteome</keyword>
<evidence type="ECO:0000313" key="2">
    <source>
        <dbReference type="Proteomes" id="UP000011717"/>
    </source>
</evidence>
<evidence type="ECO:0008006" key="3">
    <source>
        <dbReference type="Google" id="ProtNLM"/>
    </source>
</evidence>
<dbReference type="OrthoDB" id="564699at2"/>
<gene>
    <name evidence="1" type="ORF">C725_2211</name>
</gene>
<dbReference type="EMBL" id="AMRV01000007">
    <property type="protein sequence ID" value="EMD82490.1"/>
    <property type="molecule type" value="Genomic_DNA"/>
</dbReference>
<proteinExistence type="predicted"/>
<dbReference type="PATRIC" id="fig|1234595.3.peg.2214"/>
<organism evidence="1 2">
    <name type="scientific">Pacificimonas flava</name>
    <dbReference type="NCBI Taxonomy" id="1234595"/>
    <lineage>
        <taxon>Bacteria</taxon>
        <taxon>Pseudomonadati</taxon>
        <taxon>Pseudomonadota</taxon>
        <taxon>Alphaproteobacteria</taxon>
        <taxon>Sphingomonadales</taxon>
        <taxon>Sphingosinicellaceae</taxon>
        <taxon>Pacificimonas</taxon>
    </lineage>
</organism>
<dbReference type="Pfam" id="PF10983">
    <property type="entry name" value="DUF2793"/>
    <property type="match status" value="1"/>
</dbReference>
<comment type="caution">
    <text evidence="1">The sequence shown here is derived from an EMBL/GenBank/DDBJ whole genome shotgun (WGS) entry which is preliminary data.</text>
</comment>
<sequence>MSEHTGRLGLPLIQTGQAQKEVTHNAALHRIDRCIGLHVRSRNLPNAPGAPQPGDTWIVGTDGQDVWHSKDGLLAEWAGEQWTFRAAPDGVTAWVEDEDAFIVRSAGQWRRGLPVAGLVIGGREVLAAEPSEVAQPHGGAVVDVEARTAIAALLTGLRAMGLVS</sequence>
<dbReference type="Proteomes" id="UP000011717">
    <property type="component" value="Unassembled WGS sequence"/>
</dbReference>
<dbReference type="InterPro" id="IPR021251">
    <property type="entry name" value="DUF2793"/>
</dbReference>
<evidence type="ECO:0000313" key="1">
    <source>
        <dbReference type="EMBL" id="EMD82490.1"/>
    </source>
</evidence>
<name>M2SAS6_9SPHN</name>
<reference evidence="1 2" key="1">
    <citation type="journal article" date="2013" name="Genome Announc.">
        <title>Draft Genome Sequence of Strain JLT2015T, Belonging to the Family Sphingomonadaceae of the Alphaproteobacteria.</title>
        <authorList>
            <person name="Tang K."/>
            <person name="Liu K."/>
            <person name="Li S."/>
            <person name="Jiao N."/>
        </authorList>
    </citation>
    <scope>NUCLEOTIDE SEQUENCE [LARGE SCALE GENOMIC DNA]</scope>
    <source>
        <strain evidence="1 2">JLT2015</strain>
    </source>
</reference>
<dbReference type="RefSeq" id="WP_008602816.1">
    <property type="nucleotide sequence ID" value="NZ_AMRV01000007.1"/>
</dbReference>
<accession>M2SAS6</accession>
<dbReference type="AlphaFoldDB" id="M2SAS6"/>
<protein>
    <recommendedName>
        <fullName evidence="3">DUF2793 domain-containing protein</fullName>
    </recommendedName>
</protein>